<dbReference type="SUPFAM" id="SSF109709">
    <property type="entry name" value="KorB DNA-binding domain-like"/>
    <property type="match status" value="1"/>
</dbReference>
<dbReference type="Gene3D" id="3.90.1530.30">
    <property type="match status" value="1"/>
</dbReference>
<accession>A0A077F1D1</accession>
<dbReference type="RefSeq" id="WP_038605080.1">
    <property type="nucleotide sequence ID" value="NZ_CP009048.1"/>
</dbReference>
<gene>
    <name evidence="2" type="ORF">PSAKL28_00340</name>
</gene>
<dbReference type="HOGENOM" id="CLU_093424_0_0_6"/>
<name>A0A077F1D1_9PSED</name>
<dbReference type="Gene3D" id="1.10.10.2830">
    <property type="match status" value="1"/>
</dbReference>
<dbReference type="PANTHER" id="PTHR33375:SF1">
    <property type="entry name" value="CHROMOSOME-PARTITIONING PROTEIN PARB-RELATED"/>
    <property type="match status" value="1"/>
</dbReference>
<proteinExistence type="predicted"/>
<dbReference type="AlphaFoldDB" id="A0A077F1D1"/>
<dbReference type="PANTHER" id="PTHR33375">
    <property type="entry name" value="CHROMOSOME-PARTITIONING PROTEIN PARB-RELATED"/>
    <property type="match status" value="1"/>
</dbReference>
<dbReference type="eggNOG" id="COG1475">
    <property type="taxonomic scope" value="Bacteria"/>
</dbReference>
<dbReference type="InterPro" id="IPR011111">
    <property type="entry name" value="Plasmid_RepB"/>
</dbReference>
<organism evidence="2 3">
    <name type="scientific">Pseudomonas alkylphenolica</name>
    <dbReference type="NCBI Taxonomy" id="237609"/>
    <lineage>
        <taxon>Bacteria</taxon>
        <taxon>Pseudomonadati</taxon>
        <taxon>Pseudomonadota</taxon>
        <taxon>Gammaproteobacteria</taxon>
        <taxon>Pseudomonadales</taxon>
        <taxon>Pseudomonadaceae</taxon>
        <taxon>Pseudomonas</taxon>
    </lineage>
</organism>
<evidence type="ECO:0000313" key="3">
    <source>
        <dbReference type="Proteomes" id="UP000028931"/>
    </source>
</evidence>
<dbReference type="GO" id="GO:0007059">
    <property type="term" value="P:chromosome segregation"/>
    <property type="evidence" value="ECO:0007669"/>
    <property type="project" value="TreeGrafter"/>
</dbReference>
<dbReference type="InterPro" id="IPR003115">
    <property type="entry name" value="ParB_N"/>
</dbReference>
<dbReference type="SMART" id="SM00470">
    <property type="entry name" value="ParB"/>
    <property type="match status" value="1"/>
</dbReference>
<dbReference type="CDD" id="cd16411">
    <property type="entry name" value="ParB_N_like"/>
    <property type="match status" value="1"/>
</dbReference>
<dbReference type="Proteomes" id="UP000028931">
    <property type="component" value="Chromosome"/>
</dbReference>
<dbReference type="KEGG" id="palk:PSAKL28_00340"/>
<sequence length="306" mass="34319">MNPSQRLEKAHLHVAGASTIQLIRLDRIRVLNPRVRNKAVFAKLVENIAAIGLKRPITVSVNGADDHGETFDLVCGQGRFEAFSTLGEQEIPCVVVSAKEADRFLISLVENLARRKHSNRDLLSSMNILSERGYSTKEIAAKTGLDPAYVNCILMLLRQGEERLIAAVEKGWLPIKVATIIARASDSETQLAMVEAYESGVLKGDQIIKIRRLIDRRKALGKNYSHRPHSAEQLTTPQKLLNAYQNEVRRQKVMIKKADINEQRLLIMVTAMRKLLADEYFCTLLRTEAIQDMPKALADRIQGEAS</sequence>
<dbReference type="OrthoDB" id="248048at2"/>
<protein>
    <submittedName>
        <fullName evidence="2">ParB-like partitioning family protein</fullName>
    </submittedName>
</protein>
<reference evidence="2 3" key="1">
    <citation type="submission" date="2014-07" db="EMBL/GenBank/DDBJ databases">
        <authorList>
            <person name="Lee K."/>
            <person name="Lim J.Y."/>
            <person name="Hwang I."/>
        </authorList>
    </citation>
    <scope>NUCLEOTIDE SEQUENCE [LARGE SCALE GENOMIC DNA]</scope>
    <source>
        <strain evidence="2 3">KL28</strain>
    </source>
</reference>
<dbReference type="SUPFAM" id="SSF110849">
    <property type="entry name" value="ParB/Sulfiredoxin"/>
    <property type="match status" value="1"/>
</dbReference>
<evidence type="ECO:0000259" key="1">
    <source>
        <dbReference type="SMART" id="SM00470"/>
    </source>
</evidence>
<dbReference type="Pfam" id="PF07506">
    <property type="entry name" value="RepB"/>
    <property type="match status" value="1"/>
</dbReference>
<dbReference type="GO" id="GO:0005694">
    <property type="term" value="C:chromosome"/>
    <property type="evidence" value="ECO:0007669"/>
    <property type="project" value="TreeGrafter"/>
</dbReference>
<dbReference type="EMBL" id="CP009048">
    <property type="protein sequence ID" value="AIL59272.1"/>
    <property type="molecule type" value="Genomic_DNA"/>
</dbReference>
<feature type="domain" description="ParB-like N-terminal" evidence="1">
    <location>
        <begin position="21"/>
        <end position="112"/>
    </location>
</feature>
<dbReference type="InterPro" id="IPR050336">
    <property type="entry name" value="Chromosome_partition/occlusion"/>
</dbReference>
<evidence type="ECO:0000313" key="2">
    <source>
        <dbReference type="EMBL" id="AIL59272.1"/>
    </source>
</evidence>
<dbReference type="Pfam" id="PF02195">
    <property type="entry name" value="ParB_N"/>
    <property type="match status" value="1"/>
</dbReference>
<dbReference type="InterPro" id="IPR036086">
    <property type="entry name" value="ParB/Sulfiredoxin_sf"/>
</dbReference>